<protein>
    <submittedName>
        <fullName evidence="1">Asb135</fullName>
    </submittedName>
</protein>
<organism evidence="1 2">
    <name type="scientific">Agrotis segetum nucleopolyhedrovirus B</name>
    <dbReference type="NCBI Taxonomy" id="1580580"/>
    <lineage>
        <taxon>Viruses</taxon>
        <taxon>Viruses incertae sedis</taxon>
        <taxon>Naldaviricetes</taxon>
        <taxon>Lefavirales</taxon>
        <taxon>Baculoviridae</taxon>
        <taxon>Alphabaculovirus</taxon>
        <taxon>Alphabaculovirus alteragsegetum</taxon>
    </lineage>
</organism>
<dbReference type="KEGG" id="vg:22619725"/>
<dbReference type="RefSeq" id="YP_009112696.1">
    <property type="nucleotide sequence ID" value="NC_025960.1"/>
</dbReference>
<sequence>MEFTTRDLLKNASFSAKHYSRFAHYMTLLNLSKGIVPANVNVESIKELEKLNFKIDPLTDHITNIFDYNLYIKDNSPHLIYVQEVGSKQLIGTIKVEMFGDDLRLIGQTTSNIITGCDQEVLEQ</sequence>
<keyword evidence="2" id="KW-1185">Reference proteome</keyword>
<dbReference type="EMBL" id="KM102981">
    <property type="protein sequence ID" value="AIZ48692.1"/>
    <property type="molecule type" value="Genomic_DNA"/>
</dbReference>
<dbReference type="Proteomes" id="UP000202327">
    <property type="component" value="Segment"/>
</dbReference>
<accession>A0A0A7KRK0</accession>
<dbReference type="Pfam" id="PF04242">
    <property type="entry name" value="DUF424"/>
    <property type="match status" value="1"/>
</dbReference>
<name>A0A0A7KRK0_9ABAC</name>
<dbReference type="InterPro" id="IPR007355">
    <property type="entry name" value="DUF424"/>
</dbReference>
<proteinExistence type="predicted"/>
<dbReference type="OrthoDB" id="15991at10239"/>
<evidence type="ECO:0000313" key="1">
    <source>
        <dbReference type="EMBL" id="AIZ48692.1"/>
    </source>
</evidence>
<reference evidence="1 2" key="1">
    <citation type="journal article" date="2015" name="Virus Genes">
        <title>The genome sequence of Agrotis segetum nucleopolyhedrovirus B (AgseNPV-B) reveals a new baculovirus species within the Agrotis baculovirus complex.</title>
        <authorList>
            <person name="Wennmann J.T."/>
            <person name="Gueli Alletti G."/>
            <person name="Jehle J.A."/>
        </authorList>
    </citation>
    <scope>NUCLEOTIDE SEQUENCE [LARGE SCALE GENOMIC DNA]</scope>
    <source>
        <strain evidence="1">English</strain>
    </source>
</reference>
<evidence type="ECO:0000313" key="2">
    <source>
        <dbReference type="Proteomes" id="UP000202327"/>
    </source>
</evidence>
<dbReference type="GeneID" id="22619725"/>